<name>A0A7H8XK34_9ACTN</name>
<dbReference type="InterPro" id="IPR037185">
    <property type="entry name" value="EmrE-like"/>
</dbReference>
<reference evidence="1 2" key="1">
    <citation type="submission" date="2020-07" db="EMBL/GenBank/DDBJ databases">
        <title>A bifunctional nitrone conjugated secondary metabolite targeting the ribosome.</title>
        <authorList>
            <person name="Limbrick E.M."/>
            <person name="Graf M."/>
            <person name="Derewacz D.K."/>
            <person name="Nguyen F."/>
            <person name="Spraggins J.M."/>
            <person name="Wieland M."/>
            <person name="Ynigez-Gutierrez A.E."/>
            <person name="Reisman B.J."/>
            <person name="Zinshteyn B."/>
            <person name="McCulloch K."/>
            <person name="Iverson T.M."/>
            <person name="Green R."/>
            <person name="Wilson D.N."/>
            <person name="Bachmann B.O."/>
        </authorList>
    </citation>
    <scope>NUCLEOTIDE SEQUENCE [LARGE SCALE GENOMIC DNA]</scope>
    <source>
        <strain evidence="2">aurantiaca</strain>
    </source>
</reference>
<dbReference type="RefSeq" id="WP_178064822.1">
    <property type="nucleotide sequence ID" value="NZ_CP191867.1"/>
</dbReference>
<sequence>MRRALAFQMSPAAAVAFGVAFLRRKISVAVVLGLGAIVVSSVLAAHRSGPAAP</sequence>
<evidence type="ECO:0000313" key="2">
    <source>
        <dbReference type="Proteomes" id="UP000509335"/>
    </source>
</evidence>
<proteinExistence type="predicted"/>
<dbReference type="GeneID" id="301312055"/>
<dbReference type="EMBL" id="CP058322">
    <property type="protein sequence ID" value="QLD25417.1"/>
    <property type="molecule type" value="Genomic_DNA"/>
</dbReference>
<dbReference type="SUPFAM" id="SSF103481">
    <property type="entry name" value="Multidrug resistance efflux transporter EmrE"/>
    <property type="match status" value="1"/>
</dbReference>
<protein>
    <submittedName>
        <fullName evidence="1">Uncharacterized protein</fullName>
    </submittedName>
</protein>
<dbReference type="KEGG" id="mcab:HXZ27_15405"/>
<organism evidence="1 2">
    <name type="scientific">Micromonospora carbonacea</name>
    <dbReference type="NCBI Taxonomy" id="47853"/>
    <lineage>
        <taxon>Bacteria</taxon>
        <taxon>Bacillati</taxon>
        <taxon>Actinomycetota</taxon>
        <taxon>Actinomycetes</taxon>
        <taxon>Micromonosporales</taxon>
        <taxon>Micromonosporaceae</taxon>
        <taxon>Micromonospora</taxon>
    </lineage>
</organism>
<dbReference type="AlphaFoldDB" id="A0A7H8XK34"/>
<dbReference type="Proteomes" id="UP000509335">
    <property type="component" value="Chromosome"/>
</dbReference>
<evidence type="ECO:0000313" key="1">
    <source>
        <dbReference type="EMBL" id="QLD25417.1"/>
    </source>
</evidence>
<gene>
    <name evidence="1" type="ORF">HXZ27_15405</name>
</gene>
<accession>A0A7H8XK34</accession>